<evidence type="ECO:0000256" key="1">
    <source>
        <dbReference type="PROSITE-ProRule" id="PRU00182"/>
    </source>
</evidence>
<dbReference type="OrthoDB" id="9812787at2"/>
<feature type="domain" description="RNA-binding S4" evidence="2">
    <location>
        <begin position="179"/>
        <end position="236"/>
    </location>
</feature>
<dbReference type="Pfam" id="PF21278">
    <property type="entry name" value="YlmH_1st"/>
    <property type="match status" value="1"/>
</dbReference>
<evidence type="ECO:0000259" key="2">
    <source>
        <dbReference type="SMART" id="SM00363"/>
    </source>
</evidence>
<dbReference type="Gene3D" id="3.10.290.10">
    <property type="entry name" value="RNA-binding S4 domain"/>
    <property type="match status" value="1"/>
</dbReference>
<dbReference type="AlphaFoldDB" id="A0A4R6BFW9"/>
<dbReference type="GO" id="GO:0003723">
    <property type="term" value="F:RNA binding"/>
    <property type="evidence" value="ECO:0007669"/>
    <property type="project" value="UniProtKB-KW"/>
</dbReference>
<dbReference type="InterPro" id="IPR040591">
    <property type="entry name" value="RqcP2_RBD"/>
</dbReference>
<dbReference type="InterPro" id="IPR012677">
    <property type="entry name" value="Nucleotide-bd_a/b_plait_sf"/>
</dbReference>
<dbReference type="PANTHER" id="PTHR13633">
    <property type="entry name" value="MITOCHONDRIAL TRANSCRIPTION RESCUE FACTOR 1"/>
    <property type="match status" value="1"/>
</dbReference>
<dbReference type="SMART" id="SM00363">
    <property type="entry name" value="S4"/>
    <property type="match status" value="1"/>
</dbReference>
<accession>A0A4R6BFW9</accession>
<dbReference type="InterPro" id="IPR002942">
    <property type="entry name" value="S4_RNA-bd"/>
</dbReference>
<organism evidence="3 4">
    <name type="scientific">Macrococcus brunensis</name>
    <dbReference type="NCBI Taxonomy" id="198483"/>
    <lineage>
        <taxon>Bacteria</taxon>
        <taxon>Bacillati</taxon>
        <taxon>Bacillota</taxon>
        <taxon>Bacilli</taxon>
        <taxon>Bacillales</taxon>
        <taxon>Staphylococcaceae</taxon>
        <taxon>Macrococcus</taxon>
    </lineage>
</organism>
<gene>
    <name evidence="3" type="ORF">ERX27_01355</name>
</gene>
<name>A0A4R6BFW9_9STAP</name>
<dbReference type="SUPFAM" id="SSF55174">
    <property type="entry name" value="Alpha-L RNA-binding motif"/>
    <property type="match status" value="1"/>
</dbReference>
<dbReference type="Gene3D" id="3.30.1370.160">
    <property type="match status" value="1"/>
</dbReference>
<proteinExistence type="predicted"/>
<dbReference type="Pfam" id="PF01479">
    <property type="entry name" value="S4"/>
    <property type="match status" value="1"/>
</dbReference>
<protein>
    <submittedName>
        <fullName evidence="3">RNA-binding protein</fullName>
    </submittedName>
</protein>
<dbReference type="RefSeq" id="WP_133431029.1">
    <property type="nucleotide sequence ID" value="NZ_SCWA01000002.1"/>
</dbReference>
<dbReference type="PROSITE" id="PS50889">
    <property type="entry name" value="S4"/>
    <property type="match status" value="1"/>
</dbReference>
<dbReference type="Proteomes" id="UP000295310">
    <property type="component" value="Unassembled WGS sequence"/>
</dbReference>
<dbReference type="Gene3D" id="3.30.70.330">
    <property type="match status" value="1"/>
</dbReference>
<sequence length="256" mass="29325">MNIMQHFRNEEQDVIKSAMQYCDRAEQTYAPVLTPFLDPREQYIFSVVAKQTGVKITMFGGDDQSERKRAILAPDYFEATEEDFECRLVEVHYPDKFVSLSHRNLLGSIMQTGIKREQLGDIRVSARIQFVVTTQMALYLERELTKIKGATVKLETVPFNEIVQSEEHYQVVTTTIASLRLDAVIQQLTRKSRAVAQKLIDAEHVKVNHTVITKTSFTIEESDLISIKGYGRAKIASIGDRTKKDKIRVTFETLFN</sequence>
<comment type="caution">
    <text evidence="3">The sequence shown here is derived from an EMBL/GenBank/DDBJ whole genome shotgun (WGS) entry which is preliminary data.</text>
</comment>
<dbReference type="Pfam" id="PF17774">
    <property type="entry name" value="YlmH_RBD"/>
    <property type="match status" value="1"/>
</dbReference>
<dbReference type="CDD" id="cd00165">
    <property type="entry name" value="S4"/>
    <property type="match status" value="1"/>
</dbReference>
<keyword evidence="4" id="KW-1185">Reference proteome</keyword>
<reference evidence="3 4" key="1">
    <citation type="submission" date="2019-01" db="EMBL/GenBank/DDBJ databases">
        <title>Draft genome sequences of the type strains of six Macrococcus species.</title>
        <authorList>
            <person name="Mazhar S."/>
            <person name="Altermann E."/>
            <person name="Hill C."/>
            <person name="Mcauliffe O."/>
        </authorList>
    </citation>
    <scope>NUCLEOTIDE SEQUENCE [LARGE SCALE GENOMIC DNA]</scope>
    <source>
        <strain evidence="3 4">CCM4811</strain>
    </source>
</reference>
<evidence type="ECO:0000313" key="4">
    <source>
        <dbReference type="Proteomes" id="UP000295310"/>
    </source>
</evidence>
<keyword evidence="1" id="KW-0694">RNA-binding</keyword>
<dbReference type="InterPro" id="IPR036986">
    <property type="entry name" value="S4_RNA-bd_sf"/>
</dbReference>
<evidence type="ECO:0000313" key="3">
    <source>
        <dbReference type="EMBL" id="TDL98767.1"/>
    </source>
</evidence>
<dbReference type="PANTHER" id="PTHR13633:SF3">
    <property type="entry name" value="MITOCHONDRIAL TRANSCRIPTION RESCUE FACTOR 1"/>
    <property type="match status" value="1"/>
</dbReference>
<dbReference type="InterPro" id="IPR048443">
    <property type="entry name" value="RqcP2_N"/>
</dbReference>
<dbReference type="EMBL" id="SCWA01000002">
    <property type="protein sequence ID" value="TDL98767.1"/>
    <property type="molecule type" value="Genomic_DNA"/>
</dbReference>